<keyword evidence="1" id="KW-0812">Transmembrane</keyword>
<feature type="domain" description="SHOCT" evidence="2">
    <location>
        <begin position="6"/>
        <end position="33"/>
    </location>
</feature>
<dbReference type="AlphaFoldDB" id="A0A4Y8ZP71"/>
<evidence type="ECO:0000256" key="1">
    <source>
        <dbReference type="SAM" id="Phobius"/>
    </source>
</evidence>
<proteinExistence type="predicted"/>
<dbReference type="EMBL" id="SPDV01000063">
    <property type="protein sequence ID" value="TFI56629.1"/>
    <property type="molecule type" value="Genomic_DNA"/>
</dbReference>
<dbReference type="InterPro" id="IPR018649">
    <property type="entry name" value="SHOCT"/>
</dbReference>
<protein>
    <submittedName>
        <fullName evidence="3">SHOCT domain-containing protein</fullName>
    </submittedName>
</protein>
<dbReference type="OrthoDB" id="7206605at2"/>
<accession>A0A4Y8ZP71</accession>
<sequence length="338" mass="35305">MSSRYDALERLQRLRESGALSEAEFEAEKQRLLGHEAAPEPEAGAAGDAPAAPSRRPLYIILGIAALIAAIVAGLFLGGLVGRSGDGGEEANVVAPVEENAATEVNLVEAPPPVDLRALPAEEQLARAFEAAFGSRGEALLAVEAPQDVDAAGGQAESASETVRYTPGRLLWLPFGPVLISEGRAEGASHASAGRIAVHYLKPDGEKFAVERAFPSAVVAGSSGEVAGWSVSPRFSTWPVIATEGGGSWQGCTTRSLTLTELRPTGPVELVSVPLFYDFQSAEPGAARLTIEGKILNANKDESFDVLYSGSHAYSEHYVRQGNAYVVAGGGTPRIQGC</sequence>
<feature type="transmembrane region" description="Helical" evidence="1">
    <location>
        <begin position="58"/>
        <end position="81"/>
    </location>
</feature>
<keyword evidence="1" id="KW-1133">Transmembrane helix</keyword>
<evidence type="ECO:0000259" key="2">
    <source>
        <dbReference type="Pfam" id="PF09851"/>
    </source>
</evidence>
<dbReference type="RefSeq" id="WP_135090152.1">
    <property type="nucleotide sequence ID" value="NZ_SPDV01000063.1"/>
</dbReference>
<keyword evidence="4" id="KW-1185">Reference proteome</keyword>
<organism evidence="3 4">
    <name type="scientific">Sphingomonas parva</name>
    <dbReference type="NCBI Taxonomy" id="2555898"/>
    <lineage>
        <taxon>Bacteria</taxon>
        <taxon>Pseudomonadati</taxon>
        <taxon>Pseudomonadota</taxon>
        <taxon>Alphaproteobacteria</taxon>
        <taxon>Sphingomonadales</taxon>
        <taxon>Sphingomonadaceae</taxon>
        <taxon>Sphingomonas</taxon>
    </lineage>
</organism>
<reference evidence="3 4" key="1">
    <citation type="submission" date="2019-03" db="EMBL/GenBank/DDBJ databases">
        <title>Genome sequence of Sphingomonas sp. 17J27-24.</title>
        <authorList>
            <person name="Kim M."/>
            <person name="Maeng S."/>
            <person name="Sathiyaraj S."/>
        </authorList>
    </citation>
    <scope>NUCLEOTIDE SEQUENCE [LARGE SCALE GENOMIC DNA]</scope>
    <source>
        <strain evidence="3 4">17J27-24</strain>
    </source>
</reference>
<evidence type="ECO:0000313" key="3">
    <source>
        <dbReference type="EMBL" id="TFI56629.1"/>
    </source>
</evidence>
<dbReference type="Proteomes" id="UP000298213">
    <property type="component" value="Unassembled WGS sequence"/>
</dbReference>
<name>A0A4Y8ZP71_9SPHN</name>
<keyword evidence="1" id="KW-0472">Membrane</keyword>
<comment type="caution">
    <text evidence="3">The sequence shown here is derived from an EMBL/GenBank/DDBJ whole genome shotgun (WGS) entry which is preliminary data.</text>
</comment>
<dbReference type="Pfam" id="PF09851">
    <property type="entry name" value="SHOCT"/>
    <property type="match status" value="1"/>
</dbReference>
<gene>
    <name evidence="3" type="ORF">E2493_19285</name>
</gene>
<evidence type="ECO:0000313" key="4">
    <source>
        <dbReference type="Proteomes" id="UP000298213"/>
    </source>
</evidence>